<sequence length="61" mass="7134">MNATDFWIHAWTLCSGFFGRRNGPARNSHARGRHRVSIGRCRSERDYQLRPGRVAWGFRSD</sequence>
<dbReference type="EMBL" id="AP014862">
    <property type="protein sequence ID" value="BAU73007.1"/>
    <property type="molecule type" value="Genomic_DNA"/>
</dbReference>
<protein>
    <submittedName>
        <fullName evidence="1">Uncharacterized protein</fullName>
    </submittedName>
</protein>
<accession>A0AAD1BXH3</accession>
<organism evidence="1 2">
    <name type="scientific">Metapseudomonas furukawaii</name>
    <name type="common">Pseudomonas furukawaii</name>
    <dbReference type="NCBI Taxonomy" id="1149133"/>
    <lineage>
        <taxon>Bacteria</taxon>
        <taxon>Pseudomonadati</taxon>
        <taxon>Pseudomonadota</taxon>
        <taxon>Gammaproteobacteria</taxon>
        <taxon>Pseudomonadales</taxon>
        <taxon>Pseudomonadaceae</taxon>
        <taxon>Metapseudomonas</taxon>
    </lineage>
</organism>
<keyword evidence="2" id="KW-1185">Reference proteome</keyword>
<proteinExistence type="predicted"/>
<name>A0AAD1BXH3_METFU</name>
<evidence type="ECO:0000313" key="1">
    <source>
        <dbReference type="EMBL" id="BAU73007.1"/>
    </source>
</evidence>
<dbReference type="KEGG" id="pfuw:KF707C_13190"/>
<dbReference type="Proteomes" id="UP000218554">
    <property type="component" value="Chromosome"/>
</dbReference>
<gene>
    <name evidence="1" type="ORF">KF707C_13190</name>
</gene>
<evidence type="ECO:0000313" key="2">
    <source>
        <dbReference type="Proteomes" id="UP000218554"/>
    </source>
</evidence>
<dbReference type="AlphaFoldDB" id="A0AAD1BXH3"/>
<reference evidence="1 2" key="2">
    <citation type="journal article" date="2017" name="Int. J. Syst. Evol. Microbiol.">
        <title>Pseudomonas furukawaii sp. nov., a polychlorinated biphenyl-degrading bacterium isolated from biphenyl-contaminated soil in Japan.</title>
        <authorList>
            <person name="Kimura N."/>
            <person name="Watanabe T."/>
            <person name="Suenaga H."/>
            <person name="Fujihara H."/>
            <person name="Futagami T."/>
            <person name="Goto M."/>
            <person name="Hanada S."/>
            <person name="Hirose J."/>
        </authorList>
    </citation>
    <scope>NUCLEOTIDE SEQUENCE [LARGE SCALE GENOMIC DNA]</scope>
    <source>
        <strain evidence="2">DSM 10086 / NBRC 110670 / KF707</strain>
    </source>
</reference>
<reference evidence="2" key="1">
    <citation type="submission" date="2015-05" db="EMBL/GenBank/DDBJ databases">
        <title>Draft genome sequencing of a biphenyl-degrading bacterium, Pseudomonas balearica KF707 (=NBRC110670).</title>
        <authorList>
            <person name="Kimura N."/>
            <person name="Hirose J."/>
            <person name="Watanabe T."/>
            <person name="Suenaga H."/>
            <person name="Fujihara H."/>
            <person name="Noguchi M."/>
            <person name="Hashimoto M."/>
            <person name="Shimodaira J."/>
            <person name="Tsuchikane K."/>
            <person name="Hosoyama A."/>
            <person name="Yamazoe A."/>
            <person name="Fujita N."/>
            <person name="Furukawa K."/>
        </authorList>
    </citation>
    <scope>NUCLEOTIDE SEQUENCE [LARGE SCALE GENOMIC DNA]</scope>
    <source>
        <strain evidence="2">DSM 10086 / NBRC 110670 / KF707</strain>
    </source>
</reference>